<dbReference type="InterPro" id="IPR000212">
    <property type="entry name" value="DNA_helicase_UvrD/REP"/>
</dbReference>
<dbReference type="InterPro" id="IPR027417">
    <property type="entry name" value="P-loop_NTPase"/>
</dbReference>
<feature type="region of interest" description="Disordered" evidence="6">
    <location>
        <begin position="72"/>
        <end position="114"/>
    </location>
</feature>
<dbReference type="SUPFAM" id="SSF52540">
    <property type="entry name" value="P-loop containing nucleoside triphosphate hydrolases"/>
    <property type="match status" value="1"/>
</dbReference>
<dbReference type="InterPro" id="IPR014016">
    <property type="entry name" value="UvrD-like_ATP-bd"/>
</dbReference>
<keyword evidence="3 5" id="KW-0347">Helicase</keyword>
<evidence type="ECO:0000259" key="7">
    <source>
        <dbReference type="PROSITE" id="PS51198"/>
    </source>
</evidence>
<feature type="compositionally biased region" description="Basic and acidic residues" evidence="6">
    <location>
        <begin position="76"/>
        <end position="107"/>
    </location>
</feature>
<organism evidence="8 9">
    <name type="scientific">Nonomuraea marmarensis</name>
    <dbReference type="NCBI Taxonomy" id="3351344"/>
    <lineage>
        <taxon>Bacteria</taxon>
        <taxon>Bacillati</taxon>
        <taxon>Actinomycetota</taxon>
        <taxon>Actinomycetes</taxon>
        <taxon>Streptosporangiales</taxon>
        <taxon>Streptosporangiaceae</taxon>
        <taxon>Nonomuraea</taxon>
    </lineage>
</organism>
<dbReference type="Proteomes" id="UP001603978">
    <property type="component" value="Unassembled WGS sequence"/>
</dbReference>
<dbReference type="PANTHER" id="PTHR11070:SF45">
    <property type="entry name" value="DNA 3'-5' HELICASE"/>
    <property type="match status" value="1"/>
</dbReference>
<keyword evidence="4 5" id="KW-0067">ATP-binding</keyword>
<feature type="domain" description="UvrD-like helicase ATP-binding" evidence="7">
    <location>
        <begin position="202"/>
        <end position="543"/>
    </location>
</feature>
<evidence type="ECO:0000256" key="6">
    <source>
        <dbReference type="SAM" id="MobiDB-lite"/>
    </source>
</evidence>
<dbReference type="PROSITE" id="PS51198">
    <property type="entry name" value="UVRD_HELICASE_ATP_BIND"/>
    <property type="match status" value="1"/>
</dbReference>
<name>A0ABW7AMX5_9ACTN</name>
<dbReference type="PANTHER" id="PTHR11070">
    <property type="entry name" value="UVRD / RECB / PCRA DNA HELICASE FAMILY MEMBER"/>
    <property type="match status" value="1"/>
</dbReference>
<dbReference type="RefSeq" id="WP_393171322.1">
    <property type="nucleotide sequence ID" value="NZ_JBICRM010000021.1"/>
</dbReference>
<keyword evidence="2 5" id="KW-0378">Hydrolase</keyword>
<evidence type="ECO:0000313" key="8">
    <source>
        <dbReference type="EMBL" id="MFG1707557.1"/>
    </source>
</evidence>
<dbReference type="Gene3D" id="3.40.50.300">
    <property type="entry name" value="P-loop containing nucleotide triphosphate hydrolases"/>
    <property type="match status" value="2"/>
</dbReference>
<keyword evidence="1 5" id="KW-0547">Nucleotide-binding</keyword>
<gene>
    <name evidence="8" type="ORF">ACFLIM_30575</name>
</gene>
<accession>A0ABW7AMX5</accession>
<protein>
    <submittedName>
        <fullName evidence="8">HelD family protein</fullName>
    </submittedName>
</protein>
<evidence type="ECO:0000256" key="1">
    <source>
        <dbReference type="ARBA" id="ARBA00022741"/>
    </source>
</evidence>
<evidence type="ECO:0000256" key="4">
    <source>
        <dbReference type="ARBA" id="ARBA00022840"/>
    </source>
</evidence>
<evidence type="ECO:0000256" key="3">
    <source>
        <dbReference type="ARBA" id="ARBA00022806"/>
    </source>
</evidence>
<reference evidence="8 9" key="1">
    <citation type="submission" date="2024-10" db="EMBL/GenBank/DDBJ databases">
        <authorList>
            <person name="Topkara A.R."/>
            <person name="Saygin H."/>
        </authorList>
    </citation>
    <scope>NUCLEOTIDE SEQUENCE [LARGE SCALE GENOMIC DNA]</scope>
    <source>
        <strain evidence="8 9">M3C6</strain>
    </source>
</reference>
<evidence type="ECO:0000256" key="2">
    <source>
        <dbReference type="ARBA" id="ARBA00022801"/>
    </source>
</evidence>
<feature type="binding site" evidence="5">
    <location>
        <begin position="223"/>
        <end position="230"/>
    </location>
    <ligand>
        <name>ATP</name>
        <dbReference type="ChEBI" id="CHEBI:30616"/>
    </ligand>
</feature>
<evidence type="ECO:0000313" key="9">
    <source>
        <dbReference type="Proteomes" id="UP001603978"/>
    </source>
</evidence>
<dbReference type="EMBL" id="JBICRM010000021">
    <property type="protein sequence ID" value="MFG1707557.1"/>
    <property type="molecule type" value="Genomic_DNA"/>
</dbReference>
<keyword evidence="9" id="KW-1185">Reference proteome</keyword>
<evidence type="ECO:0000256" key="5">
    <source>
        <dbReference type="PROSITE-ProRule" id="PRU00560"/>
    </source>
</evidence>
<comment type="caution">
    <text evidence="8">The sequence shown here is derived from an EMBL/GenBank/DDBJ whole genome shotgun (WGS) entry which is preliminary data.</text>
</comment>
<proteinExistence type="predicted"/>
<sequence>MPAHQLAPDIPSDVLAAEQAHLAESRAALKAMRAHAQSLSSDAAGDWVSQQILQALLDQRVAALADHPDTPLFFGRLDRSAPERRSSRQESDEGADEERSGRDHEQDDLPGTIYVGRRHVHDGRSRPLVIDWRAPVSRAFYQASPTDPMGLVRRRRFGYHGGALTAFEDEPLAEGGEIGPSRILTDEIERPRTGPMRDIVATIQPDQDEIVRSTLAQTVCVQGAPGTGKTAVGLHRAAYLLFTHRERLARSGVMIVGPNRAFLSYISSVLPALGEIKVDQTTVAGLLGDYPAAEDPMVAAVKGDARMAAVLERALWLHIVKPEEGVVFTKGVYRHRVADYEVREIVASLRGTTRYNPGRAALAQRLAHLVLVRMEQRGESPDDRVQDAVARSKPVKQLVDTVWPKLTPEQVLFRLLADAEFLTKASKSDLSPDEQEMLLWRKPYRGWKSAKWTPADAALLDELRDLMERTPSLGHLVVDEAQDLSEMQLRALGRRCRNGSATVLGDLAQGTTPWSTSSWESVLEHLGQREGEVTELTLGFRVPREVLDFAARLLPSIAPDLAAPRSLRPGLGSLTVRRGGSIAQAAGEALAKEGSIGIIAPDAMVGEVSGSLADLPHAVLDPDSVAEHRLLIVPATLAKGLEYDHVVVVEPADIVAAEPRGLARLYVVLTRAVTSLTVLHDKALPPELAT</sequence>